<comment type="caution">
    <text evidence="1">The sequence shown here is derived from an EMBL/GenBank/DDBJ whole genome shotgun (WGS) entry which is preliminary data.</text>
</comment>
<evidence type="ECO:0000313" key="1">
    <source>
        <dbReference type="EMBL" id="GAG38986.1"/>
    </source>
</evidence>
<sequence length="55" mass="6276">MNTEDELISKLKQEIGKALPPMFAGMAENMLESNKDVIIKWLKDNKDLVKEVIES</sequence>
<dbReference type="EMBL" id="BARS01046011">
    <property type="protein sequence ID" value="GAG38986.1"/>
    <property type="molecule type" value="Genomic_DNA"/>
</dbReference>
<gene>
    <name evidence="1" type="ORF">S01H1_69308</name>
</gene>
<protein>
    <submittedName>
        <fullName evidence="1">Uncharacterized protein</fullName>
    </submittedName>
</protein>
<name>X0YQL0_9ZZZZ</name>
<accession>X0YQL0</accession>
<reference evidence="1" key="1">
    <citation type="journal article" date="2014" name="Front. Microbiol.">
        <title>High frequency of phylogenetically diverse reductive dehalogenase-homologous genes in deep subseafloor sedimentary metagenomes.</title>
        <authorList>
            <person name="Kawai M."/>
            <person name="Futagami T."/>
            <person name="Toyoda A."/>
            <person name="Takaki Y."/>
            <person name="Nishi S."/>
            <person name="Hori S."/>
            <person name="Arai W."/>
            <person name="Tsubouchi T."/>
            <person name="Morono Y."/>
            <person name="Uchiyama I."/>
            <person name="Ito T."/>
            <person name="Fujiyama A."/>
            <person name="Inagaki F."/>
            <person name="Takami H."/>
        </authorList>
    </citation>
    <scope>NUCLEOTIDE SEQUENCE</scope>
    <source>
        <strain evidence="1">Expedition CK06-06</strain>
    </source>
</reference>
<proteinExistence type="predicted"/>
<dbReference type="AlphaFoldDB" id="X0YQL0"/>
<organism evidence="1">
    <name type="scientific">marine sediment metagenome</name>
    <dbReference type="NCBI Taxonomy" id="412755"/>
    <lineage>
        <taxon>unclassified sequences</taxon>
        <taxon>metagenomes</taxon>
        <taxon>ecological metagenomes</taxon>
    </lineage>
</organism>